<dbReference type="Pfam" id="PF09751">
    <property type="entry name" value="Es2"/>
    <property type="match status" value="1"/>
</dbReference>
<accession>A0AAN7YJ56</accession>
<comment type="similarity">
    <text evidence="2">Belongs to the ESS2 family.</text>
</comment>
<keyword evidence="3" id="KW-0539">Nucleus</keyword>
<feature type="region of interest" description="Disordered" evidence="4">
    <location>
        <begin position="324"/>
        <end position="457"/>
    </location>
</feature>
<evidence type="ECO:0000313" key="5">
    <source>
        <dbReference type="EMBL" id="KAK5090033.1"/>
    </source>
</evidence>
<dbReference type="InterPro" id="IPR019148">
    <property type="entry name" value="Nuclear_protein_DGCR14_ESS-2"/>
</dbReference>
<evidence type="ECO:0000256" key="2">
    <source>
        <dbReference type="ARBA" id="ARBA00009072"/>
    </source>
</evidence>
<dbReference type="EMBL" id="JAVRRJ010000001">
    <property type="protein sequence ID" value="KAK5090033.1"/>
    <property type="molecule type" value="Genomic_DNA"/>
</dbReference>
<comment type="caution">
    <text evidence="5">The sequence shown here is derived from an EMBL/GenBank/DDBJ whole genome shotgun (WGS) entry which is preliminary data.</text>
</comment>
<evidence type="ECO:0000256" key="1">
    <source>
        <dbReference type="ARBA" id="ARBA00004123"/>
    </source>
</evidence>
<evidence type="ECO:0000256" key="3">
    <source>
        <dbReference type="ARBA" id="ARBA00023242"/>
    </source>
</evidence>
<evidence type="ECO:0000313" key="6">
    <source>
        <dbReference type="Proteomes" id="UP001309876"/>
    </source>
</evidence>
<feature type="compositionally biased region" description="Basic and acidic residues" evidence="4">
    <location>
        <begin position="373"/>
        <end position="409"/>
    </location>
</feature>
<dbReference type="PANTHER" id="PTHR12940:SF0">
    <property type="entry name" value="SPLICING FACTOR ESS-2 HOMOLOG"/>
    <property type="match status" value="1"/>
</dbReference>
<organism evidence="5 6">
    <name type="scientific">Lithohypha guttulata</name>
    <dbReference type="NCBI Taxonomy" id="1690604"/>
    <lineage>
        <taxon>Eukaryota</taxon>
        <taxon>Fungi</taxon>
        <taxon>Dikarya</taxon>
        <taxon>Ascomycota</taxon>
        <taxon>Pezizomycotina</taxon>
        <taxon>Eurotiomycetes</taxon>
        <taxon>Chaetothyriomycetidae</taxon>
        <taxon>Chaetothyriales</taxon>
        <taxon>Trichomeriaceae</taxon>
        <taxon>Lithohypha</taxon>
    </lineage>
</organism>
<sequence>MASGASEGSTTAIIKLRDEELALMPPPLIKRTKRPTEVLDEDTYTEALSDIIARDYYPGLRETEAQEEYLQALESKNPQWIRQAERELRAARDGESAVKKVRRETRDGRFDTPRSYKQAGDTPKGLSGSETPLSTNGTEIELEEEDQNLDTSTLSLSSYQAKYTSEDNSSFNTILDKQNQKRRQKHAHLWTQDQRIPSQRLIAHRAQTQQLIQDKEIYESTNKKALISLTIGATDSRSSKPNSWKISNPANNFMFGPSTSVDEQGLVTVAELKESMSKTGPKQIIHENTRFPPSGPRWDREDTDDTTSIHTSFIARRNAAGTDVGTVTGAETPRVNGYSFVDDEEPLPSAQEHPTYRDLLAGQTGDSTPNPFKLKENRAREDLHHMLVNKDAEKHRARQKEIMPSRGGKDIGNMTPAARKMMERLGGRTPVTNNKSESRREDWTPASTPRRTRTAVK</sequence>
<keyword evidence="6" id="KW-1185">Reference proteome</keyword>
<feature type="compositionally biased region" description="Basic and acidic residues" evidence="4">
    <location>
        <begin position="91"/>
        <end position="114"/>
    </location>
</feature>
<name>A0AAN7YJ56_9EURO</name>
<gene>
    <name evidence="5" type="ORF">LTR05_000202</name>
</gene>
<dbReference type="PANTHER" id="PTHR12940">
    <property type="entry name" value="ES-2 PROTEIN - RELATED"/>
    <property type="match status" value="1"/>
</dbReference>
<dbReference type="Proteomes" id="UP001309876">
    <property type="component" value="Unassembled WGS sequence"/>
</dbReference>
<dbReference type="AlphaFoldDB" id="A0AAN7YJ56"/>
<dbReference type="GO" id="GO:0071013">
    <property type="term" value="C:catalytic step 2 spliceosome"/>
    <property type="evidence" value="ECO:0007669"/>
    <property type="project" value="TreeGrafter"/>
</dbReference>
<proteinExistence type="inferred from homology"/>
<reference evidence="5 6" key="1">
    <citation type="submission" date="2023-08" db="EMBL/GenBank/DDBJ databases">
        <title>Black Yeasts Isolated from many extreme environments.</title>
        <authorList>
            <person name="Coleine C."/>
            <person name="Stajich J.E."/>
            <person name="Selbmann L."/>
        </authorList>
    </citation>
    <scope>NUCLEOTIDE SEQUENCE [LARGE SCALE GENOMIC DNA]</scope>
    <source>
        <strain evidence="5 6">CCFEE 5910</strain>
    </source>
</reference>
<protein>
    <submittedName>
        <fullName evidence="5">Uncharacterized protein</fullName>
    </submittedName>
</protein>
<comment type="subcellular location">
    <subcellularLocation>
        <location evidence="1">Nucleus</location>
    </subcellularLocation>
</comment>
<feature type="region of interest" description="Disordered" evidence="4">
    <location>
        <begin position="91"/>
        <end position="135"/>
    </location>
</feature>
<evidence type="ECO:0000256" key="4">
    <source>
        <dbReference type="SAM" id="MobiDB-lite"/>
    </source>
</evidence>
<feature type="region of interest" description="Disordered" evidence="4">
    <location>
        <begin position="285"/>
        <end position="304"/>
    </location>
</feature>